<evidence type="ECO:0000256" key="10">
    <source>
        <dbReference type="RuleBase" id="RU004453"/>
    </source>
</evidence>
<evidence type="ECO:0000256" key="4">
    <source>
        <dbReference type="ARBA" id="ARBA00022801"/>
    </source>
</evidence>
<dbReference type="GO" id="GO:0008843">
    <property type="term" value="F:endochitinase activity"/>
    <property type="evidence" value="ECO:0007669"/>
    <property type="project" value="UniProtKB-EC"/>
</dbReference>
<dbReference type="InterPro" id="IPR017853">
    <property type="entry name" value="GH"/>
</dbReference>
<evidence type="ECO:0000256" key="2">
    <source>
        <dbReference type="ARBA" id="ARBA00012729"/>
    </source>
</evidence>
<dbReference type="Gene3D" id="3.20.20.80">
    <property type="entry name" value="Glycosidases"/>
    <property type="match status" value="1"/>
</dbReference>
<dbReference type="EMBL" id="KZ302136">
    <property type="protein sequence ID" value="PFH47071.1"/>
    <property type="molecule type" value="Genomic_DNA"/>
</dbReference>
<dbReference type="GO" id="GO:0000272">
    <property type="term" value="P:polysaccharide catabolic process"/>
    <property type="evidence" value="ECO:0007669"/>
    <property type="project" value="UniProtKB-KW"/>
</dbReference>
<feature type="signal peptide" evidence="12">
    <location>
        <begin position="1"/>
        <end position="25"/>
    </location>
</feature>
<dbReference type="PROSITE" id="PS51910">
    <property type="entry name" value="GH18_2"/>
    <property type="match status" value="1"/>
</dbReference>
<protein>
    <recommendedName>
        <fullName evidence="2">chitinase</fullName>
        <ecNumber evidence="2">3.2.1.14</ecNumber>
    </recommendedName>
</protein>
<dbReference type="SUPFAM" id="SSF51445">
    <property type="entry name" value="(Trans)glycosidases"/>
    <property type="match status" value="1"/>
</dbReference>
<evidence type="ECO:0000256" key="7">
    <source>
        <dbReference type="ARBA" id="ARBA00023295"/>
    </source>
</evidence>
<evidence type="ECO:0000259" key="13">
    <source>
        <dbReference type="PROSITE" id="PS51910"/>
    </source>
</evidence>
<reference evidence="14 15" key="1">
    <citation type="submission" date="2014-02" db="EMBL/GenBank/DDBJ databases">
        <title>Transposable element dynamics among asymbiotic and ectomycorrhizal Amanita fungi.</title>
        <authorList>
            <consortium name="DOE Joint Genome Institute"/>
            <person name="Hess J."/>
            <person name="Skrede I."/>
            <person name="Wolfe B."/>
            <person name="LaButti K."/>
            <person name="Ohm R.A."/>
            <person name="Grigoriev I.V."/>
            <person name="Pringle A."/>
        </authorList>
    </citation>
    <scope>NUCLEOTIDE SEQUENCE [LARGE SCALE GENOMIC DNA]</scope>
    <source>
        <strain evidence="14 15">SKay4041</strain>
    </source>
</reference>
<evidence type="ECO:0000256" key="5">
    <source>
        <dbReference type="ARBA" id="ARBA00023024"/>
    </source>
</evidence>
<evidence type="ECO:0000313" key="15">
    <source>
        <dbReference type="Proteomes" id="UP000242287"/>
    </source>
</evidence>
<dbReference type="EC" id="3.2.1.14" evidence="2"/>
<dbReference type="OrthoDB" id="6020543at2759"/>
<feature type="region of interest" description="Disordered" evidence="11">
    <location>
        <begin position="326"/>
        <end position="411"/>
    </location>
</feature>
<keyword evidence="6" id="KW-0119">Carbohydrate metabolism</keyword>
<evidence type="ECO:0000256" key="11">
    <source>
        <dbReference type="SAM" id="MobiDB-lite"/>
    </source>
</evidence>
<dbReference type="PANTHER" id="PTHR45708">
    <property type="entry name" value="ENDOCHITINASE"/>
    <property type="match status" value="1"/>
</dbReference>
<feature type="domain" description="GH18" evidence="13">
    <location>
        <begin position="32"/>
        <end position="330"/>
    </location>
</feature>
<evidence type="ECO:0000256" key="1">
    <source>
        <dbReference type="ARBA" id="ARBA00000822"/>
    </source>
</evidence>
<dbReference type="STRING" id="703135.A0A2A9NFN6"/>
<comment type="similarity">
    <text evidence="10">Belongs to the glycosyl hydrolase 18 family.</text>
</comment>
<dbReference type="GO" id="GO:0008061">
    <property type="term" value="F:chitin binding"/>
    <property type="evidence" value="ECO:0007669"/>
    <property type="project" value="UniProtKB-KW"/>
</dbReference>
<dbReference type="PROSITE" id="PS01095">
    <property type="entry name" value="GH18_1"/>
    <property type="match status" value="1"/>
</dbReference>
<dbReference type="GO" id="GO:0005576">
    <property type="term" value="C:extracellular region"/>
    <property type="evidence" value="ECO:0007669"/>
    <property type="project" value="TreeGrafter"/>
</dbReference>
<dbReference type="InterPro" id="IPR050542">
    <property type="entry name" value="Glycosyl_Hydrlase18_Chitinase"/>
</dbReference>
<gene>
    <name evidence="14" type="ORF">AMATHDRAFT_87923</name>
</gene>
<dbReference type="Pfam" id="PF00704">
    <property type="entry name" value="Glyco_hydro_18"/>
    <property type="match status" value="1"/>
</dbReference>
<keyword evidence="3" id="KW-0147">Chitin-binding</keyword>
<keyword evidence="15" id="KW-1185">Reference proteome</keyword>
<keyword evidence="5" id="KW-0146">Chitin degradation</keyword>
<evidence type="ECO:0000256" key="9">
    <source>
        <dbReference type="RuleBase" id="RU000489"/>
    </source>
</evidence>
<name>A0A2A9NFN6_9AGAR</name>
<keyword evidence="12" id="KW-0732">Signal</keyword>
<feature type="compositionally biased region" description="Polar residues" evidence="11">
    <location>
        <begin position="373"/>
        <end position="392"/>
    </location>
</feature>
<organism evidence="14 15">
    <name type="scientific">Amanita thiersii Skay4041</name>
    <dbReference type="NCBI Taxonomy" id="703135"/>
    <lineage>
        <taxon>Eukaryota</taxon>
        <taxon>Fungi</taxon>
        <taxon>Dikarya</taxon>
        <taxon>Basidiomycota</taxon>
        <taxon>Agaricomycotina</taxon>
        <taxon>Agaricomycetes</taxon>
        <taxon>Agaricomycetidae</taxon>
        <taxon>Agaricales</taxon>
        <taxon>Pluteineae</taxon>
        <taxon>Amanitaceae</taxon>
        <taxon>Amanita</taxon>
    </lineage>
</organism>
<comment type="catalytic activity">
    <reaction evidence="1">
        <text>Random endo-hydrolysis of N-acetyl-beta-D-glucosaminide (1-&gt;4)-beta-linkages in chitin and chitodextrins.</text>
        <dbReference type="EC" id="3.2.1.14"/>
    </reaction>
</comment>
<dbReference type="InterPro" id="IPR001579">
    <property type="entry name" value="Glyco_hydro_18_chit_AS"/>
</dbReference>
<feature type="compositionally biased region" description="Low complexity" evidence="11">
    <location>
        <begin position="339"/>
        <end position="372"/>
    </location>
</feature>
<dbReference type="GO" id="GO:0006032">
    <property type="term" value="P:chitin catabolic process"/>
    <property type="evidence" value="ECO:0007669"/>
    <property type="project" value="UniProtKB-KW"/>
</dbReference>
<dbReference type="AlphaFoldDB" id="A0A2A9NFN6"/>
<keyword evidence="8" id="KW-0624">Polysaccharide degradation</keyword>
<keyword evidence="4 9" id="KW-0378">Hydrolase</keyword>
<dbReference type="PANTHER" id="PTHR45708:SF49">
    <property type="entry name" value="ENDOCHITINASE"/>
    <property type="match status" value="1"/>
</dbReference>
<evidence type="ECO:0000313" key="14">
    <source>
        <dbReference type="EMBL" id="PFH47071.1"/>
    </source>
</evidence>
<evidence type="ECO:0000256" key="3">
    <source>
        <dbReference type="ARBA" id="ARBA00022669"/>
    </source>
</evidence>
<evidence type="ECO:0000256" key="6">
    <source>
        <dbReference type="ARBA" id="ARBA00023277"/>
    </source>
</evidence>
<proteinExistence type="inferred from homology"/>
<evidence type="ECO:0000256" key="12">
    <source>
        <dbReference type="SAM" id="SignalP"/>
    </source>
</evidence>
<dbReference type="InterPro" id="IPR001223">
    <property type="entry name" value="Glyco_hydro18_cat"/>
</dbReference>
<dbReference type="CDD" id="cd02877">
    <property type="entry name" value="GH18_hevamine_XipI_class_III"/>
    <property type="match status" value="1"/>
</dbReference>
<evidence type="ECO:0000256" key="8">
    <source>
        <dbReference type="ARBA" id="ARBA00023326"/>
    </source>
</evidence>
<feature type="chain" id="PRO_5013287279" description="chitinase" evidence="12">
    <location>
        <begin position="26"/>
        <end position="510"/>
    </location>
</feature>
<sequence>MVLLRRFSLLSFGLVAIAGVLQAVAFDNSRNDNLAVYWGQNSAGAVNAGDKTSWQKPLATYCQDDVIDVIPLSFLTVFFGAGGKPEINFSNTCSSLDGIFPGTNLANCQSMAADIKACQAKGKIITLSLGGATGNAVFSSDAQAETFAETVWNLFLGGTSSTRPLGDAVLDGIDLDIEGGSSSGYAAFVKKIRSLASGSSKKYYVTAAPQCPFPDAFLGPVLDATEFDAIYVQFYNNFCSNANQGSFNFATWDDWAKNKSPNKNVKIYIGAPASNSAAGSGYVDAATLGSLAQKVKSQYSSFGGVMLWDASQAYANGRFDVTVKNALTGGGGAPPPSSSPSAPTASGTASATTQTTGQSVTTGTSGSPPATQKPMTIKSTGSSTGAHTPGSPTSTQATESTTTTHTTGTPMVTLTETSMTTHRSANPSSTSGGGSCAGIPAWDKTAVSFDNQRERVLIAIVGAMCGTAGGGLRMMSPKDLLAFGLTWVPVYNYNAGGVRCNLSTDAGIDR</sequence>
<dbReference type="Proteomes" id="UP000242287">
    <property type="component" value="Unassembled WGS sequence"/>
</dbReference>
<accession>A0A2A9NFN6</accession>
<keyword evidence="7 9" id="KW-0326">Glycosidase</keyword>
<feature type="compositionally biased region" description="Low complexity" evidence="11">
    <location>
        <begin position="393"/>
        <end position="411"/>
    </location>
</feature>
<dbReference type="InterPro" id="IPR045321">
    <property type="entry name" value="Cts1-like"/>
</dbReference>